<dbReference type="Gene3D" id="1.10.1240.10">
    <property type="entry name" value="Methionine synthase domain"/>
    <property type="match status" value="1"/>
</dbReference>
<organism evidence="5 6">
    <name type="scientific">Sporomusa silvacetica DSM 10669</name>
    <dbReference type="NCBI Taxonomy" id="1123289"/>
    <lineage>
        <taxon>Bacteria</taxon>
        <taxon>Bacillati</taxon>
        <taxon>Bacillota</taxon>
        <taxon>Negativicutes</taxon>
        <taxon>Selenomonadales</taxon>
        <taxon>Sporomusaceae</taxon>
        <taxon>Sporomusa</taxon>
    </lineage>
</organism>
<dbReference type="Pfam" id="PF02310">
    <property type="entry name" value="B12-binding"/>
    <property type="match status" value="1"/>
</dbReference>
<protein>
    <submittedName>
        <fullName evidence="5">Methionine synthase</fullName>
        <ecNumber evidence="5">2.1.1.13</ecNumber>
    </submittedName>
</protein>
<proteinExistence type="predicted"/>
<name>A0ABZ3IMA2_9FIRM</name>
<dbReference type="Gene3D" id="3.40.50.280">
    <property type="entry name" value="Cobalamin-binding domain"/>
    <property type="match status" value="1"/>
</dbReference>
<dbReference type="InterPro" id="IPR036724">
    <property type="entry name" value="Cobalamin-bd_sf"/>
</dbReference>
<dbReference type="SUPFAM" id="SSF47644">
    <property type="entry name" value="Methionine synthase domain"/>
    <property type="match status" value="1"/>
</dbReference>
<sequence length="214" mass="22880">MDIISQLSDSVQSGKTKLVKEQVAEALAKKISPAVILNDGMIAAMTEVGTKFKNNEIYVPEMLIAARAMGEGLKVLEPVLIASGVKPIGKAVIGTVKGDLHDIGKTLVRMMMQGAGIEMHDIGIDIPADAFLAKAKEVKADIICLSALLTTTMAEMDVIIKEFQQAGVRENFVFMIGGAPVTEDFAQKIGADFYASDAVHAADVAREVLQKKYS</sequence>
<dbReference type="InterPro" id="IPR003759">
    <property type="entry name" value="Cbl-bd_cap"/>
</dbReference>
<dbReference type="InterPro" id="IPR050554">
    <property type="entry name" value="Met_Synthase/Corrinoid"/>
</dbReference>
<dbReference type="PANTHER" id="PTHR45833:SF1">
    <property type="entry name" value="METHIONINE SYNTHASE"/>
    <property type="match status" value="1"/>
</dbReference>
<evidence type="ECO:0000313" key="6">
    <source>
        <dbReference type="Proteomes" id="UP000216752"/>
    </source>
</evidence>
<feature type="domain" description="B12-binding N-terminal" evidence="4">
    <location>
        <begin position="1"/>
        <end position="88"/>
    </location>
</feature>
<evidence type="ECO:0000313" key="5">
    <source>
        <dbReference type="EMBL" id="XFO66820.1"/>
    </source>
</evidence>
<dbReference type="EC" id="2.1.1.13" evidence="5"/>
<dbReference type="RefSeq" id="WP_094607064.1">
    <property type="nucleotide sequence ID" value="NZ_CP155573.1"/>
</dbReference>
<dbReference type="Pfam" id="PF02607">
    <property type="entry name" value="B12-binding_2"/>
    <property type="match status" value="1"/>
</dbReference>
<dbReference type="SUPFAM" id="SSF52242">
    <property type="entry name" value="Cobalamin (vitamin B12)-binding domain"/>
    <property type="match status" value="1"/>
</dbReference>
<evidence type="ECO:0000256" key="2">
    <source>
        <dbReference type="ARBA" id="ARBA00023285"/>
    </source>
</evidence>
<dbReference type="GO" id="GO:0032259">
    <property type="term" value="P:methylation"/>
    <property type="evidence" value="ECO:0007669"/>
    <property type="project" value="UniProtKB-KW"/>
</dbReference>
<dbReference type="InterPro" id="IPR006158">
    <property type="entry name" value="Cobalamin-bd"/>
</dbReference>
<dbReference type="GO" id="GO:0008705">
    <property type="term" value="F:methionine synthase activity"/>
    <property type="evidence" value="ECO:0007669"/>
    <property type="project" value="UniProtKB-EC"/>
</dbReference>
<dbReference type="InterPro" id="IPR036594">
    <property type="entry name" value="Meth_synthase_dom"/>
</dbReference>
<keyword evidence="1" id="KW-0479">Metal-binding</keyword>
<accession>A0ABZ3IMA2</accession>
<dbReference type="EMBL" id="CP155573">
    <property type="protein sequence ID" value="XFO66820.1"/>
    <property type="molecule type" value="Genomic_DNA"/>
</dbReference>
<dbReference type="PROSITE" id="PS51332">
    <property type="entry name" value="B12_BINDING"/>
    <property type="match status" value="1"/>
</dbReference>
<evidence type="ECO:0000259" key="3">
    <source>
        <dbReference type="PROSITE" id="PS51332"/>
    </source>
</evidence>
<gene>
    <name evidence="5" type="primary">metH_8</name>
    <name evidence="5" type="ORF">SPSIL_029800</name>
</gene>
<dbReference type="PROSITE" id="PS51337">
    <property type="entry name" value="B12_BINDING_NTER"/>
    <property type="match status" value="1"/>
</dbReference>
<dbReference type="CDD" id="cd02070">
    <property type="entry name" value="corrinoid_protein_B12-BD"/>
    <property type="match status" value="1"/>
</dbReference>
<keyword evidence="5" id="KW-0808">Transferase</keyword>
<keyword evidence="5" id="KW-0489">Methyltransferase</keyword>
<reference evidence="5" key="1">
    <citation type="submission" date="2024-05" db="EMBL/GenBank/DDBJ databases">
        <title>Isolation and characterization of Sporomusa carbonis sp. nov., a carboxydotrophic hydrogenogen in the genus of Sporomusa isolated from a charcoal burning pile.</title>
        <authorList>
            <person name="Boeer T."/>
            <person name="Rosenbaum F."/>
            <person name="Eysell L."/>
            <person name="Mueller V."/>
            <person name="Daniel R."/>
            <person name="Poehlein A."/>
        </authorList>
    </citation>
    <scope>NUCLEOTIDE SEQUENCE [LARGE SCALE GENOMIC DNA]</scope>
    <source>
        <strain evidence="5">DSM 10669</strain>
    </source>
</reference>
<dbReference type="Proteomes" id="UP000216752">
    <property type="component" value="Chromosome"/>
</dbReference>
<evidence type="ECO:0000259" key="4">
    <source>
        <dbReference type="PROSITE" id="PS51337"/>
    </source>
</evidence>
<feature type="domain" description="B12-binding" evidence="3">
    <location>
        <begin position="88"/>
        <end position="214"/>
    </location>
</feature>
<dbReference type="SMART" id="SM01018">
    <property type="entry name" value="B12-binding_2"/>
    <property type="match status" value="1"/>
</dbReference>
<dbReference type="PANTHER" id="PTHR45833">
    <property type="entry name" value="METHIONINE SYNTHASE"/>
    <property type="match status" value="1"/>
</dbReference>
<keyword evidence="2" id="KW-0170">Cobalt</keyword>
<keyword evidence="6" id="KW-1185">Reference proteome</keyword>
<evidence type="ECO:0000256" key="1">
    <source>
        <dbReference type="ARBA" id="ARBA00022723"/>
    </source>
</evidence>